<dbReference type="GO" id="GO:0045892">
    <property type="term" value="P:negative regulation of DNA-templated transcription"/>
    <property type="evidence" value="ECO:0007669"/>
    <property type="project" value="UniProtKB-ARBA"/>
</dbReference>
<dbReference type="InterPro" id="IPR038390">
    <property type="entry name" value="Metal_Tscrpt_repr_sf"/>
</dbReference>
<evidence type="ECO:0000313" key="3">
    <source>
        <dbReference type="EMBL" id="EJZ83249.1"/>
    </source>
</evidence>
<dbReference type="InParanoid" id="K0YUT7"/>
<dbReference type="Proteomes" id="UP000006069">
    <property type="component" value="Unassembled WGS sequence"/>
</dbReference>
<comment type="similarity">
    <text evidence="1">Belongs to the CsoR family.</text>
</comment>
<evidence type="ECO:0000313" key="4">
    <source>
        <dbReference type="Proteomes" id="UP000006069"/>
    </source>
</evidence>
<dbReference type="AlphaFoldDB" id="K0YUT7"/>
<dbReference type="PANTHER" id="PTHR33677:SF3">
    <property type="entry name" value="COPPER-SENSING TRANSCRIPTIONAL REPRESSOR RICR"/>
    <property type="match status" value="1"/>
</dbReference>
<evidence type="ECO:0000256" key="2">
    <source>
        <dbReference type="ARBA" id="ARBA00023008"/>
    </source>
</evidence>
<sequence>METYEQDSCCMGKQNTAASGKTQQCGACRHKDTERAAELQSDIQKRLNRAIGQLNGVKAMIEDNRYCGDVLMQLSASEAAIRRISEIILQDHLETCVVEQIRSGNAEVVDEVMQLIKRFG</sequence>
<dbReference type="eggNOG" id="COG1937">
    <property type="taxonomic scope" value="Bacteria"/>
</dbReference>
<comment type="caution">
    <text evidence="3">The sequence shown here is derived from an EMBL/GenBank/DDBJ whole genome shotgun (WGS) entry which is preliminary data.</text>
</comment>
<reference evidence="3 4" key="1">
    <citation type="submission" date="2012-08" db="EMBL/GenBank/DDBJ databases">
        <title>The Genome Sequence of Slackia piriformis YIT 12062.</title>
        <authorList>
            <consortium name="The Broad Institute Genome Sequencing Platform"/>
            <person name="Earl A."/>
            <person name="Ward D."/>
            <person name="Feldgarden M."/>
            <person name="Gevers D."/>
            <person name="Morotomi M."/>
            <person name="Walker B."/>
            <person name="Young S.K."/>
            <person name="Zeng Q."/>
            <person name="Gargeya S."/>
            <person name="Fitzgerald M."/>
            <person name="Haas B."/>
            <person name="Abouelleil A."/>
            <person name="Alvarado L."/>
            <person name="Arachchi H.M."/>
            <person name="Berlin A.M."/>
            <person name="Chapman S.B."/>
            <person name="Goldberg J."/>
            <person name="Griggs A."/>
            <person name="Gujja S."/>
            <person name="Hansen M."/>
            <person name="Howarth C."/>
            <person name="Imamovic A."/>
            <person name="Larimer J."/>
            <person name="McCowen C."/>
            <person name="Montmayeur A."/>
            <person name="Murphy C."/>
            <person name="Neiman D."/>
            <person name="Pearson M."/>
            <person name="Priest M."/>
            <person name="Roberts A."/>
            <person name="Saif S."/>
            <person name="Shea T."/>
            <person name="Sisk P."/>
            <person name="Sykes S."/>
            <person name="Wortman J."/>
            <person name="Nusbaum C."/>
            <person name="Birren B."/>
        </authorList>
    </citation>
    <scope>NUCLEOTIDE SEQUENCE [LARGE SCALE GENOMIC DNA]</scope>
    <source>
        <strain evidence="3 4">YIT 12062</strain>
    </source>
</reference>
<dbReference type="HOGENOM" id="CLU_130332_0_0_11"/>
<name>K0YUT7_9ACTN</name>
<gene>
    <name evidence="3" type="ORF">HMPREF9451_01767</name>
</gene>
<dbReference type="GO" id="GO:0046872">
    <property type="term" value="F:metal ion binding"/>
    <property type="evidence" value="ECO:0007669"/>
    <property type="project" value="InterPro"/>
</dbReference>
<protein>
    <recommendedName>
        <fullName evidence="5">Metal-sensitive transcriptional repressor</fullName>
    </recommendedName>
</protein>
<dbReference type="PANTHER" id="PTHR33677">
    <property type="entry name" value="TRANSCRIPTIONAL REPRESSOR FRMR-RELATED"/>
    <property type="match status" value="1"/>
</dbReference>
<dbReference type="InterPro" id="IPR003735">
    <property type="entry name" value="Metal_Tscrpt_repr"/>
</dbReference>
<evidence type="ECO:0000256" key="1">
    <source>
        <dbReference type="ARBA" id="ARBA00005428"/>
    </source>
</evidence>
<organism evidence="3 4">
    <name type="scientific">Slackia piriformis YIT 12062</name>
    <dbReference type="NCBI Taxonomy" id="742818"/>
    <lineage>
        <taxon>Bacteria</taxon>
        <taxon>Bacillati</taxon>
        <taxon>Actinomycetota</taxon>
        <taxon>Coriobacteriia</taxon>
        <taxon>Eggerthellales</taxon>
        <taxon>Eggerthellaceae</taxon>
        <taxon>Slackia</taxon>
    </lineage>
</organism>
<accession>K0YUT7</accession>
<dbReference type="RefSeq" id="WP_009139945.1">
    <property type="nucleotide sequence ID" value="NZ_JH815199.1"/>
</dbReference>
<dbReference type="Pfam" id="PF02583">
    <property type="entry name" value="Trns_repr_metal"/>
    <property type="match status" value="1"/>
</dbReference>
<dbReference type="PATRIC" id="fig|742818.3.peg.1868"/>
<dbReference type="FunCoup" id="K0YUT7">
    <property type="interactions" value="7"/>
</dbReference>
<dbReference type="GO" id="GO:0003677">
    <property type="term" value="F:DNA binding"/>
    <property type="evidence" value="ECO:0007669"/>
    <property type="project" value="InterPro"/>
</dbReference>
<keyword evidence="2" id="KW-0186">Copper</keyword>
<dbReference type="EMBL" id="ADMD01000009">
    <property type="protein sequence ID" value="EJZ83249.1"/>
    <property type="molecule type" value="Genomic_DNA"/>
</dbReference>
<keyword evidence="4" id="KW-1185">Reference proteome</keyword>
<evidence type="ECO:0008006" key="5">
    <source>
        <dbReference type="Google" id="ProtNLM"/>
    </source>
</evidence>
<proteinExistence type="inferred from homology"/>
<dbReference type="Gene3D" id="1.20.58.1000">
    <property type="entry name" value="Metal-sensitive repressor, helix protomer"/>
    <property type="match status" value="1"/>
</dbReference>